<dbReference type="PANTHER" id="PTHR43104">
    <property type="entry name" value="L-2-HYDROXYGLUTARATE DEHYDROGENASE, MITOCHONDRIAL"/>
    <property type="match status" value="1"/>
</dbReference>
<dbReference type="Gene3D" id="3.30.9.10">
    <property type="entry name" value="D-Amino Acid Oxidase, subunit A, domain 2"/>
    <property type="match status" value="1"/>
</dbReference>
<dbReference type="InterPro" id="IPR036188">
    <property type="entry name" value="FAD/NAD-bd_sf"/>
</dbReference>
<comment type="catalytic activity">
    <reaction evidence="1 9">
        <text>(S)-malate + a quinone = a quinol + oxaloacetate</text>
        <dbReference type="Rhea" id="RHEA:46012"/>
        <dbReference type="ChEBI" id="CHEBI:15589"/>
        <dbReference type="ChEBI" id="CHEBI:16452"/>
        <dbReference type="ChEBI" id="CHEBI:24646"/>
        <dbReference type="ChEBI" id="CHEBI:132124"/>
        <dbReference type="EC" id="1.1.5.4"/>
    </reaction>
</comment>
<feature type="compositionally biased region" description="Basic and acidic residues" evidence="10">
    <location>
        <begin position="493"/>
        <end position="504"/>
    </location>
</feature>
<evidence type="ECO:0000256" key="2">
    <source>
        <dbReference type="ARBA" id="ARBA00001974"/>
    </source>
</evidence>
<dbReference type="NCBIfam" id="NF003606">
    <property type="entry name" value="PRK05257.2-1"/>
    <property type="match status" value="1"/>
</dbReference>
<dbReference type="Gene3D" id="3.50.50.60">
    <property type="entry name" value="FAD/NAD(P)-binding domain"/>
    <property type="match status" value="1"/>
</dbReference>
<dbReference type="RefSeq" id="WP_380693492.1">
    <property type="nucleotide sequence ID" value="NZ_JBHRYR010000002.1"/>
</dbReference>
<organism evidence="11 12">
    <name type="scientific">Saccharospirillum mangrovi</name>
    <dbReference type="NCBI Taxonomy" id="2161747"/>
    <lineage>
        <taxon>Bacteria</taxon>
        <taxon>Pseudomonadati</taxon>
        <taxon>Pseudomonadota</taxon>
        <taxon>Gammaproteobacteria</taxon>
        <taxon>Oceanospirillales</taxon>
        <taxon>Saccharospirillaceae</taxon>
        <taxon>Saccharospirillum</taxon>
    </lineage>
</organism>
<name>A0ABV7ZUQ2_9GAMM</name>
<keyword evidence="5 9" id="KW-0816">Tricarboxylic acid cycle</keyword>
<sequence length="504" mass="54958">MANQRVDVLLIGGGIMSTTLATLLNQLDNGRTITVVEKHAALGTESSDSLHNAGTGHAAYCELNYTPDSPNGEINIDRAVDINQRFETSLTFWASAVERGLLPQAENFIRRVPHLSWVVGKNGVDFLSRRHRALQKHHLFADMAWSSEPTELARWMPIMDPFAAEHTAATRVNHGTDVNFGALTRGLGDTLHAQSSVTMRFNTQVTQLRRHDKGWRVTLRGPEGDSTLDAGFVFVGAGGAALPLLQQAKVEEVNGYAAFPVSGLWLMNPDADLALSHQAKVYGQAPVGAPPMSVPHLDTRYIDGQPCLLFGPFAGFTTKLLRQGRAFEWLSSVKPGNLRAATTAGWDNRHLVRYLVSEGLATKSDRMHSLQTFLPHADDADWTLYTAGQRVQIIKPTAAGRGKLEFGTEVITTRDRTLSALLGASPGASTSVDAMLQVVKTCFPELMQGMARQRLLGWLPNLELDLAQDAQAASALRQRNQRRLGLLPPKRSGATEDPRLQGAA</sequence>
<dbReference type="InterPro" id="IPR006231">
    <property type="entry name" value="MQO"/>
</dbReference>
<evidence type="ECO:0000256" key="9">
    <source>
        <dbReference type="HAMAP-Rule" id="MF_00212"/>
    </source>
</evidence>
<dbReference type="Pfam" id="PF06039">
    <property type="entry name" value="Mqo"/>
    <property type="match status" value="1"/>
</dbReference>
<reference evidence="12" key="1">
    <citation type="journal article" date="2019" name="Int. J. Syst. Evol. Microbiol.">
        <title>The Global Catalogue of Microorganisms (GCM) 10K type strain sequencing project: providing services to taxonomists for standard genome sequencing and annotation.</title>
        <authorList>
            <consortium name="The Broad Institute Genomics Platform"/>
            <consortium name="The Broad Institute Genome Sequencing Center for Infectious Disease"/>
            <person name="Wu L."/>
            <person name="Ma J."/>
        </authorList>
    </citation>
    <scope>NUCLEOTIDE SEQUENCE [LARGE SCALE GENOMIC DNA]</scope>
    <source>
        <strain evidence="12">IBRC 10765</strain>
    </source>
</reference>
<evidence type="ECO:0000313" key="11">
    <source>
        <dbReference type="EMBL" id="MFC3851930.1"/>
    </source>
</evidence>
<comment type="cofactor">
    <cofactor evidence="2 9">
        <name>FAD</name>
        <dbReference type="ChEBI" id="CHEBI:57692"/>
    </cofactor>
</comment>
<feature type="region of interest" description="Disordered" evidence="10">
    <location>
        <begin position="481"/>
        <end position="504"/>
    </location>
</feature>
<dbReference type="EC" id="1.1.5.4" evidence="9"/>
<evidence type="ECO:0000256" key="6">
    <source>
        <dbReference type="ARBA" id="ARBA00022630"/>
    </source>
</evidence>
<evidence type="ECO:0000256" key="10">
    <source>
        <dbReference type="SAM" id="MobiDB-lite"/>
    </source>
</evidence>
<keyword evidence="7 9" id="KW-0274">FAD</keyword>
<evidence type="ECO:0000256" key="4">
    <source>
        <dbReference type="ARBA" id="ARBA00006389"/>
    </source>
</evidence>
<dbReference type="HAMAP" id="MF_00212">
    <property type="entry name" value="MQO"/>
    <property type="match status" value="1"/>
</dbReference>
<dbReference type="EMBL" id="JBHRYR010000002">
    <property type="protein sequence ID" value="MFC3851930.1"/>
    <property type="molecule type" value="Genomic_DNA"/>
</dbReference>
<gene>
    <name evidence="9" type="primary">mqo</name>
    <name evidence="11" type="ORF">ACFOOG_03700</name>
</gene>
<evidence type="ECO:0000256" key="3">
    <source>
        <dbReference type="ARBA" id="ARBA00005012"/>
    </source>
</evidence>
<evidence type="ECO:0000256" key="7">
    <source>
        <dbReference type="ARBA" id="ARBA00022827"/>
    </source>
</evidence>
<comment type="caution">
    <text evidence="11">The sequence shown here is derived from an EMBL/GenBank/DDBJ whole genome shotgun (WGS) entry which is preliminary data.</text>
</comment>
<keyword evidence="8 9" id="KW-0560">Oxidoreductase</keyword>
<dbReference type="GO" id="GO:0008924">
    <property type="term" value="F:L-malate dehydrogenase (quinone) activity"/>
    <property type="evidence" value="ECO:0007669"/>
    <property type="project" value="UniProtKB-EC"/>
</dbReference>
<comment type="similarity">
    <text evidence="4 9">Belongs to the MQO family.</text>
</comment>
<evidence type="ECO:0000256" key="8">
    <source>
        <dbReference type="ARBA" id="ARBA00023002"/>
    </source>
</evidence>
<evidence type="ECO:0000313" key="12">
    <source>
        <dbReference type="Proteomes" id="UP001595617"/>
    </source>
</evidence>
<protein>
    <recommendedName>
        <fullName evidence="9">Probable malate:quinone oxidoreductase</fullName>
        <ecNumber evidence="9">1.1.5.4</ecNumber>
    </recommendedName>
    <alternativeName>
        <fullName evidence="9">MQO</fullName>
    </alternativeName>
    <alternativeName>
        <fullName evidence="9">Malate dehydrogenase [quinone]</fullName>
    </alternativeName>
</protein>
<comment type="pathway">
    <text evidence="3 9">Carbohydrate metabolism; tricarboxylic acid cycle; oxaloacetate from (S)-malate (quinone route): step 1/1.</text>
</comment>
<dbReference type="SUPFAM" id="SSF51905">
    <property type="entry name" value="FAD/NAD(P)-binding domain"/>
    <property type="match status" value="1"/>
</dbReference>
<keyword evidence="12" id="KW-1185">Reference proteome</keyword>
<evidence type="ECO:0000256" key="1">
    <source>
        <dbReference type="ARBA" id="ARBA00001139"/>
    </source>
</evidence>
<evidence type="ECO:0000256" key="5">
    <source>
        <dbReference type="ARBA" id="ARBA00022532"/>
    </source>
</evidence>
<dbReference type="PANTHER" id="PTHR43104:SF2">
    <property type="entry name" value="L-2-HYDROXYGLUTARATE DEHYDROGENASE, MITOCHONDRIAL"/>
    <property type="match status" value="1"/>
</dbReference>
<accession>A0ABV7ZUQ2</accession>
<dbReference type="NCBIfam" id="NF003611">
    <property type="entry name" value="PRK05257.3-2"/>
    <property type="match status" value="1"/>
</dbReference>
<proteinExistence type="inferred from homology"/>
<keyword evidence="6 9" id="KW-0285">Flavoprotein</keyword>
<dbReference type="Proteomes" id="UP001595617">
    <property type="component" value="Unassembled WGS sequence"/>
</dbReference>